<evidence type="ECO:0000256" key="2">
    <source>
        <dbReference type="ARBA" id="ARBA00005046"/>
    </source>
</evidence>
<dbReference type="SUPFAM" id="SSF63867">
    <property type="entry name" value="MoeA C-terminal domain-like"/>
    <property type="match status" value="1"/>
</dbReference>
<comment type="cofactor">
    <cofactor evidence="6">
        <name>Mg(2+)</name>
        <dbReference type="ChEBI" id="CHEBI:18420"/>
    </cofactor>
</comment>
<gene>
    <name evidence="8" type="ORF">P3W24_08800</name>
</gene>
<dbReference type="InterPro" id="IPR001453">
    <property type="entry name" value="MoaB/Mog_dom"/>
</dbReference>
<dbReference type="EC" id="2.10.1.1" evidence="6"/>
<keyword evidence="6" id="KW-0808">Transferase</keyword>
<reference evidence="8 9" key="1">
    <citation type="journal article" date="2024" name="Curr. Microbiol.">
        <title>Luteibacter sahnii sp. nov., A Novel Yellow-Colored Xanthomonadin Pigment Producing Probiotic Bacterium from Healthy Rice Seed Microbiome.</title>
        <authorList>
            <person name="Jaiswal G."/>
            <person name="Rana R."/>
            <person name="Nayak P.K."/>
            <person name="Chouhan R."/>
            <person name="Gandhi S.G."/>
            <person name="Patel H.K."/>
            <person name="Patil P.B."/>
        </authorList>
    </citation>
    <scope>NUCLEOTIDE SEQUENCE [LARGE SCALE GENOMIC DNA]</scope>
    <source>
        <strain evidence="8 9">PPL201</strain>
    </source>
</reference>
<evidence type="ECO:0000256" key="5">
    <source>
        <dbReference type="ARBA" id="ARBA00047317"/>
    </source>
</evidence>
<keyword evidence="4 6" id="KW-0501">Molybdenum cofactor biosynthesis</keyword>
<name>A0ABT6BAE8_9GAMM</name>
<dbReference type="PANTHER" id="PTHR10192:SF5">
    <property type="entry name" value="GEPHYRIN"/>
    <property type="match status" value="1"/>
</dbReference>
<dbReference type="Gene3D" id="2.40.340.10">
    <property type="entry name" value="MoeA, C-terminal, domain IV"/>
    <property type="match status" value="1"/>
</dbReference>
<evidence type="ECO:0000256" key="1">
    <source>
        <dbReference type="ARBA" id="ARBA00002901"/>
    </source>
</evidence>
<dbReference type="InterPro" id="IPR038987">
    <property type="entry name" value="MoeA-like"/>
</dbReference>
<evidence type="ECO:0000256" key="6">
    <source>
        <dbReference type="RuleBase" id="RU365090"/>
    </source>
</evidence>
<dbReference type="NCBIfam" id="TIGR00177">
    <property type="entry name" value="molyb_syn"/>
    <property type="match status" value="1"/>
</dbReference>
<sequence>MALLALEEALARYAASLRPLPTQRVPVEMALGAVLASAPVARVSLPRFTQSAMDGYALRAADGTQARHLVGTSAAGSPTDVTVGPGQAIRILTGAVLPDGADAVARQEIVDRDGDTLVLREPVRVGAAIRHEGEELAEGAVLAEAGQRVTSGLIALFAMAGVHEVDVHRRPRVAVLITGDEVLRAGQPLGPGQVYDANGPLVRAWMVEHGYGEPVVAYVHDDEHALEEALSAALESADLVITSGGVSVGDRDYVPLVADRLGVRRVFWKVAQKPGKPLWYGLRDDGKALLGMPGNPGAVLVCLAIHARAVLGHLGGETAPQPAWRQGTLQASLDADAERDRLVRMRLDLSDGIARLWALPRQESHMLSNLAAAHVLAWLPSRTTVFAEGERIAWIPL</sequence>
<dbReference type="Gene3D" id="3.90.105.10">
    <property type="entry name" value="Molybdopterin biosynthesis moea protein, domain 2"/>
    <property type="match status" value="1"/>
</dbReference>
<dbReference type="EMBL" id="JARJJS010000002">
    <property type="protein sequence ID" value="MDF4025059.1"/>
    <property type="molecule type" value="Genomic_DNA"/>
</dbReference>
<dbReference type="SMART" id="SM00852">
    <property type="entry name" value="MoCF_biosynth"/>
    <property type="match status" value="1"/>
</dbReference>
<dbReference type="Proteomes" id="UP001528850">
    <property type="component" value="Unassembled WGS sequence"/>
</dbReference>
<evidence type="ECO:0000259" key="7">
    <source>
        <dbReference type="SMART" id="SM00852"/>
    </source>
</evidence>
<keyword evidence="6" id="KW-0479">Metal-binding</keyword>
<dbReference type="InterPro" id="IPR036688">
    <property type="entry name" value="MoeA_C_domain_IV_sf"/>
</dbReference>
<proteinExistence type="inferred from homology"/>
<dbReference type="Gene3D" id="3.40.980.10">
    <property type="entry name" value="MoaB/Mog-like domain"/>
    <property type="match status" value="1"/>
</dbReference>
<organism evidence="8 9">
    <name type="scientific">Luteibacter sahnii</name>
    <dbReference type="NCBI Taxonomy" id="3021977"/>
    <lineage>
        <taxon>Bacteria</taxon>
        <taxon>Pseudomonadati</taxon>
        <taxon>Pseudomonadota</taxon>
        <taxon>Gammaproteobacteria</taxon>
        <taxon>Lysobacterales</taxon>
        <taxon>Rhodanobacteraceae</taxon>
        <taxon>Luteibacter</taxon>
    </lineage>
</organism>
<dbReference type="PANTHER" id="PTHR10192">
    <property type="entry name" value="MOLYBDOPTERIN BIOSYNTHESIS PROTEIN"/>
    <property type="match status" value="1"/>
</dbReference>
<dbReference type="CDD" id="cd00887">
    <property type="entry name" value="MoeA"/>
    <property type="match status" value="1"/>
</dbReference>
<evidence type="ECO:0000313" key="8">
    <source>
        <dbReference type="EMBL" id="MDF4025059.1"/>
    </source>
</evidence>
<evidence type="ECO:0000256" key="3">
    <source>
        <dbReference type="ARBA" id="ARBA00010763"/>
    </source>
</evidence>
<dbReference type="NCBIfam" id="NF045515">
    <property type="entry name" value="Glp_gephyrin"/>
    <property type="match status" value="1"/>
</dbReference>
<keyword evidence="9" id="KW-1185">Reference proteome</keyword>
<dbReference type="SUPFAM" id="SSF63882">
    <property type="entry name" value="MoeA N-terminal region -like"/>
    <property type="match status" value="1"/>
</dbReference>
<dbReference type="SUPFAM" id="SSF53218">
    <property type="entry name" value="Molybdenum cofactor biosynthesis proteins"/>
    <property type="match status" value="1"/>
</dbReference>
<dbReference type="InterPro" id="IPR005110">
    <property type="entry name" value="MoeA_linker/N"/>
</dbReference>
<comment type="catalytic activity">
    <reaction evidence="5">
        <text>adenylyl-molybdopterin + molybdate = Mo-molybdopterin + AMP + H(+)</text>
        <dbReference type="Rhea" id="RHEA:35047"/>
        <dbReference type="ChEBI" id="CHEBI:15378"/>
        <dbReference type="ChEBI" id="CHEBI:36264"/>
        <dbReference type="ChEBI" id="CHEBI:62727"/>
        <dbReference type="ChEBI" id="CHEBI:71302"/>
        <dbReference type="ChEBI" id="CHEBI:456215"/>
        <dbReference type="EC" id="2.10.1.1"/>
    </reaction>
</comment>
<comment type="pathway">
    <text evidence="2 6">Cofactor biosynthesis; molybdopterin biosynthesis.</text>
</comment>
<evidence type="ECO:0000256" key="4">
    <source>
        <dbReference type="ARBA" id="ARBA00023150"/>
    </source>
</evidence>
<comment type="function">
    <text evidence="1 6">Catalyzes the insertion of molybdate into adenylated molybdopterin with the concomitant release of AMP.</text>
</comment>
<protein>
    <recommendedName>
        <fullName evidence="6">Molybdopterin molybdenumtransferase</fullName>
        <ecNumber evidence="6">2.10.1.1</ecNumber>
    </recommendedName>
</protein>
<dbReference type="Pfam" id="PF03453">
    <property type="entry name" value="MoeA_N"/>
    <property type="match status" value="1"/>
</dbReference>
<keyword evidence="6" id="KW-0460">Magnesium</keyword>
<dbReference type="InterPro" id="IPR036425">
    <property type="entry name" value="MoaB/Mog-like_dom_sf"/>
</dbReference>
<feature type="domain" description="MoaB/Mog" evidence="7">
    <location>
        <begin position="174"/>
        <end position="313"/>
    </location>
</feature>
<keyword evidence="6" id="KW-0500">Molybdenum</keyword>
<comment type="caution">
    <text evidence="8">The sequence shown here is derived from an EMBL/GenBank/DDBJ whole genome shotgun (WGS) entry which is preliminary data.</text>
</comment>
<dbReference type="Pfam" id="PF03454">
    <property type="entry name" value="MoeA_C"/>
    <property type="match status" value="1"/>
</dbReference>
<comment type="similarity">
    <text evidence="3 6">Belongs to the MoeA family.</text>
</comment>
<dbReference type="Pfam" id="PF00994">
    <property type="entry name" value="MoCF_biosynth"/>
    <property type="match status" value="1"/>
</dbReference>
<evidence type="ECO:0000313" key="9">
    <source>
        <dbReference type="Proteomes" id="UP001528850"/>
    </source>
</evidence>
<dbReference type="Gene3D" id="2.170.190.11">
    <property type="entry name" value="Molybdopterin biosynthesis moea protein, domain 3"/>
    <property type="match status" value="1"/>
</dbReference>
<dbReference type="InterPro" id="IPR036135">
    <property type="entry name" value="MoeA_linker/N_sf"/>
</dbReference>
<accession>A0ABT6BAE8</accession>
<dbReference type="InterPro" id="IPR005111">
    <property type="entry name" value="MoeA_C_domain_IV"/>
</dbReference>